<name>A0ABS4DY56_9HYPH</name>
<accession>A0ABS4DY56</accession>
<dbReference type="Proteomes" id="UP000759443">
    <property type="component" value="Unassembled WGS sequence"/>
</dbReference>
<organism evidence="1 2">
    <name type="scientific">Rhizobium halophytocola</name>
    <dbReference type="NCBI Taxonomy" id="735519"/>
    <lineage>
        <taxon>Bacteria</taxon>
        <taxon>Pseudomonadati</taxon>
        <taxon>Pseudomonadota</taxon>
        <taxon>Alphaproteobacteria</taxon>
        <taxon>Hyphomicrobiales</taxon>
        <taxon>Rhizobiaceae</taxon>
        <taxon>Rhizobium/Agrobacterium group</taxon>
        <taxon>Rhizobium</taxon>
    </lineage>
</organism>
<evidence type="ECO:0000313" key="1">
    <source>
        <dbReference type="EMBL" id="MBP1850629.1"/>
    </source>
</evidence>
<sequence length="88" mass="10176">MTILIDTLGKAARHNMLVQAHCRKCGRQAKFLATDLVRFYSPGRRIETLPFKCRECDASDCRIVPIEFITDRTRETIVWRPTKVKQPG</sequence>
<keyword evidence="2" id="KW-1185">Reference proteome</keyword>
<proteinExistence type="predicted"/>
<dbReference type="EMBL" id="JAGGJU010000005">
    <property type="protein sequence ID" value="MBP1850629.1"/>
    <property type="molecule type" value="Genomic_DNA"/>
</dbReference>
<dbReference type="RefSeq" id="WP_209944558.1">
    <property type="nucleotide sequence ID" value="NZ_JAGGJU010000005.1"/>
</dbReference>
<evidence type="ECO:0000313" key="2">
    <source>
        <dbReference type="Proteomes" id="UP000759443"/>
    </source>
</evidence>
<comment type="caution">
    <text evidence="1">The sequence shown here is derived from an EMBL/GenBank/DDBJ whole genome shotgun (WGS) entry which is preliminary data.</text>
</comment>
<protein>
    <submittedName>
        <fullName evidence="1">Uncharacterized protein</fullName>
    </submittedName>
</protein>
<reference evidence="1 2" key="1">
    <citation type="submission" date="2021-03" db="EMBL/GenBank/DDBJ databases">
        <title>Genomic Encyclopedia of Type Strains, Phase IV (KMG-IV): sequencing the most valuable type-strain genomes for metagenomic binning, comparative biology and taxonomic classification.</title>
        <authorList>
            <person name="Goeker M."/>
        </authorList>
    </citation>
    <scope>NUCLEOTIDE SEQUENCE [LARGE SCALE GENOMIC DNA]</scope>
    <source>
        <strain evidence="1 2">DSM 21600</strain>
    </source>
</reference>
<gene>
    <name evidence="1" type="ORF">J2Z17_002066</name>
</gene>